<dbReference type="Pfam" id="PF00589">
    <property type="entry name" value="Phage_integrase"/>
    <property type="match status" value="1"/>
</dbReference>
<evidence type="ECO:0000256" key="2">
    <source>
        <dbReference type="ARBA" id="ARBA00022908"/>
    </source>
</evidence>
<name>A0A1B8H7X3_9GAMM</name>
<keyword evidence="7" id="KW-1185">Reference proteome</keyword>
<dbReference type="OrthoDB" id="9795573at2"/>
<keyword evidence="4" id="KW-0233">DNA recombination</keyword>
<dbReference type="GO" id="GO:0006310">
    <property type="term" value="P:DNA recombination"/>
    <property type="evidence" value="ECO:0007669"/>
    <property type="project" value="UniProtKB-KW"/>
</dbReference>
<keyword evidence="2" id="KW-0229">DNA integration</keyword>
<dbReference type="AlphaFoldDB" id="A0A1B8H7X3"/>
<dbReference type="EMBL" id="LZEY01000045">
    <property type="protein sequence ID" value="OBU05165.1"/>
    <property type="molecule type" value="Genomic_DNA"/>
</dbReference>
<sequence>MIQSHTYLYQRNGIYYFRLRFRSRLWRSERSTSLSLGTRDRRTAMAHSRHIKSALKAIHADNPELTYEEMRGHLKDIAEWELSMGRSDLADPDMRDIYHEQYFELGNNLAEAITSEPLSIDQHRYLNEALTLFRACMKRLDGNSKPLLTFIDEFDAQKVKPDVSRSVCSDQTDTETMVSVSSLFEQYENEKVQSWKPATERENKAAHSVLVEIFNYLKVEDANKATRADMLKVRDLLQKIPKNRKQRYKDAAIDILLSRDDQSDGLDVVTINNKYLIKLAAVFKWAKQNDLIKKNLTEGLELKVPAKKASEDRNAFSVEQVEQLLSAAKIWSEKRTGKPFHYFVPALAAITGARLNEVAQLQVKDIQTTDIGATYIHINENGIKGKSIKNAFSNRCVPLIDGAYGFVLSEFLKLVENRKETVGIDGLVFDGLKLMKNGYGEQVSKWFNRTLRPKVIKNDKGLAFHSFRHTFSTRFKQNGIELAYTQAIIGHSSGSIAYDRYAKDVEVDRLAEVLKSVFLSDTKRTES</sequence>
<comment type="similarity">
    <text evidence="1">Belongs to the 'phage' integrase family.</text>
</comment>
<dbReference type="InterPro" id="IPR002104">
    <property type="entry name" value="Integrase_catalytic"/>
</dbReference>
<evidence type="ECO:0000313" key="6">
    <source>
        <dbReference type="EMBL" id="OBU05165.1"/>
    </source>
</evidence>
<evidence type="ECO:0000256" key="4">
    <source>
        <dbReference type="ARBA" id="ARBA00023172"/>
    </source>
</evidence>
<dbReference type="InterPro" id="IPR050090">
    <property type="entry name" value="Tyrosine_recombinase_XerCD"/>
</dbReference>
<protein>
    <submittedName>
        <fullName evidence="6">Integrase</fullName>
    </submittedName>
</protein>
<dbReference type="SUPFAM" id="SSF56349">
    <property type="entry name" value="DNA breaking-rejoining enzymes"/>
    <property type="match status" value="1"/>
</dbReference>
<organism evidence="6 7">
    <name type="scientific">Morganella psychrotolerans</name>
    <dbReference type="NCBI Taxonomy" id="368603"/>
    <lineage>
        <taxon>Bacteria</taxon>
        <taxon>Pseudomonadati</taxon>
        <taxon>Pseudomonadota</taxon>
        <taxon>Gammaproteobacteria</taxon>
        <taxon>Enterobacterales</taxon>
        <taxon>Morganellaceae</taxon>
        <taxon>Morganella</taxon>
    </lineage>
</organism>
<dbReference type="RefSeq" id="WP_067404744.1">
    <property type="nucleotide sequence ID" value="NZ_LZEY01000045.1"/>
</dbReference>
<dbReference type="PANTHER" id="PTHR30349:SF41">
    <property type="entry name" value="INTEGRASE_RECOMBINASE PROTEIN MJ0367-RELATED"/>
    <property type="match status" value="1"/>
</dbReference>
<proteinExistence type="inferred from homology"/>
<dbReference type="CDD" id="cd01184">
    <property type="entry name" value="INT_C_like_1"/>
    <property type="match status" value="1"/>
</dbReference>
<evidence type="ECO:0000256" key="3">
    <source>
        <dbReference type="ARBA" id="ARBA00023125"/>
    </source>
</evidence>
<dbReference type="PANTHER" id="PTHR30349">
    <property type="entry name" value="PHAGE INTEGRASE-RELATED"/>
    <property type="match status" value="1"/>
</dbReference>
<dbReference type="Gene3D" id="1.10.443.10">
    <property type="entry name" value="Intergrase catalytic core"/>
    <property type="match status" value="1"/>
</dbReference>
<feature type="domain" description="Tyr recombinase" evidence="5">
    <location>
        <begin position="311"/>
        <end position="515"/>
    </location>
</feature>
<dbReference type="GO" id="GO:0015074">
    <property type="term" value="P:DNA integration"/>
    <property type="evidence" value="ECO:0007669"/>
    <property type="project" value="UniProtKB-KW"/>
</dbReference>
<dbReference type="GO" id="GO:0003677">
    <property type="term" value="F:DNA binding"/>
    <property type="evidence" value="ECO:0007669"/>
    <property type="project" value="UniProtKB-KW"/>
</dbReference>
<keyword evidence="3" id="KW-0238">DNA-binding</keyword>
<reference evidence="7" key="1">
    <citation type="submission" date="2016-06" db="EMBL/GenBank/DDBJ databases">
        <authorList>
            <person name="Butler K."/>
        </authorList>
    </citation>
    <scope>NUCLEOTIDE SEQUENCE [LARGE SCALE GENOMIC DNA]</scope>
    <source>
        <strain evidence="7">GCSL-Mp20</strain>
    </source>
</reference>
<comment type="caution">
    <text evidence="6">The sequence shown here is derived from an EMBL/GenBank/DDBJ whole genome shotgun (WGS) entry which is preliminary data.</text>
</comment>
<evidence type="ECO:0000259" key="5">
    <source>
        <dbReference type="PROSITE" id="PS51898"/>
    </source>
</evidence>
<dbReference type="InterPro" id="IPR011010">
    <property type="entry name" value="DNA_brk_join_enz"/>
</dbReference>
<evidence type="ECO:0000256" key="1">
    <source>
        <dbReference type="ARBA" id="ARBA00008857"/>
    </source>
</evidence>
<dbReference type="Proteomes" id="UP000092377">
    <property type="component" value="Unassembled WGS sequence"/>
</dbReference>
<dbReference type="InterPro" id="IPR013762">
    <property type="entry name" value="Integrase-like_cat_sf"/>
</dbReference>
<accession>A0A1B8H7X3</accession>
<gene>
    <name evidence="6" type="ORF">AYY18_08785</name>
</gene>
<dbReference type="PROSITE" id="PS51898">
    <property type="entry name" value="TYR_RECOMBINASE"/>
    <property type="match status" value="1"/>
</dbReference>
<evidence type="ECO:0000313" key="7">
    <source>
        <dbReference type="Proteomes" id="UP000092377"/>
    </source>
</evidence>